<sequence>MNFTATEVTAASPAVWKAIEGDSFAAAMAAADVERVLPIGSAEAEARARVSASGFGQSESALAALARQLDEVGRHRMEARTLSAGLAGAWATGVDAPTLAVSMHRQAHAMASYNLNVMWGAKLVGVTAGALRQLVSAT</sequence>
<evidence type="ECO:0000313" key="2">
    <source>
        <dbReference type="Proteomes" id="UP000256838"/>
    </source>
</evidence>
<organism evidence="1 2">
    <name type="scientific">Trinickia dinghuensis</name>
    <dbReference type="NCBI Taxonomy" id="2291023"/>
    <lineage>
        <taxon>Bacteria</taxon>
        <taxon>Pseudomonadati</taxon>
        <taxon>Pseudomonadota</taxon>
        <taxon>Betaproteobacteria</taxon>
        <taxon>Burkholderiales</taxon>
        <taxon>Burkholderiaceae</taxon>
        <taxon>Trinickia</taxon>
    </lineage>
</organism>
<keyword evidence="2" id="KW-1185">Reference proteome</keyword>
<evidence type="ECO:0000313" key="1">
    <source>
        <dbReference type="EMBL" id="RDU96942.1"/>
    </source>
</evidence>
<comment type="caution">
    <text evidence="1">The sequence shown here is derived from an EMBL/GenBank/DDBJ whole genome shotgun (WGS) entry which is preliminary data.</text>
</comment>
<gene>
    <name evidence="1" type="ORF">DWV00_19980</name>
</gene>
<reference evidence="1 2" key="1">
    <citation type="submission" date="2018-08" db="EMBL/GenBank/DDBJ databases">
        <title>Paraburkholderia sp. DHOM06 isolated from forest soil.</title>
        <authorList>
            <person name="Gao Z.-H."/>
            <person name="Qiu L.-H."/>
        </authorList>
    </citation>
    <scope>NUCLEOTIDE SEQUENCE [LARGE SCALE GENOMIC DNA]</scope>
    <source>
        <strain evidence="1 2">DHOM06</strain>
    </source>
</reference>
<dbReference type="RefSeq" id="WP_115535339.1">
    <property type="nucleotide sequence ID" value="NZ_QRGA01000011.1"/>
</dbReference>
<dbReference type="Proteomes" id="UP000256838">
    <property type="component" value="Unassembled WGS sequence"/>
</dbReference>
<protein>
    <submittedName>
        <fullName evidence="1">Uncharacterized protein</fullName>
    </submittedName>
</protein>
<name>A0A3D8JVX1_9BURK</name>
<dbReference type="OrthoDB" id="9115029at2"/>
<proteinExistence type="predicted"/>
<dbReference type="AlphaFoldDB" id="A0A3D8JVX1"/>
<accession>A0A3D8JVX1</accession>
<dbReference type="EMBL" id="QRGA01000011">
    <property type="protein sequence ID" value="RDU96942.1"/>
    <property type="molecule type" value="Genomic_DNA"/>
</dbReference>